<sequence>MTQILKVFYEEPAALEPDAFVWPAPPDTPYYYRLYLAGTDLDTLRIGLTALRSDAFLPALLSLLQRWPHRWQVTPSGSIRPLAAEALSSVLEAPAETAALVGVTSELLPVDPAPLATADDQGRLPVLRRLLDAGCLVALREPAHHGYDWHLFAPEPLLERLKAALQAHPVPDVRRFLVPYQKARSEERFYFEQWMLDGPSRPDYIREI</sequence>
<dbReference type="KEGG" id="rmr:Rmar_2066"/>
<protein>
    <submittedName>
        <fullName evidence="1">Uncharacterized protein</fullName>
    </submittedName>
</protein>
<dbReference type="Proteomes" id="UP000002221">
    <property type="component" value="Chromosome"/>
</dbReference>
<dbReference type="OrthoDB" id="1524663at2"/>
<dbReference type="STRING" id="518766.Rmar_2066"/>
<dbReference type="eggNOG" id="ENOG502ZMRZ">
    <property type="taxonomic scope" value="Bacteria"/>
</dbReference>
<gene>
    <name evidence="1" type="ordered locus">Rmar_2066</name>
</gene>
<dbReference type="EMBL" id="CP001807">
    <property type="protein sequence ID" value="ACY48947.1"/>
    <property type="molecule type" value="Genomic_DNA"/>
</dbReference>
<reference evidence="1 2" key="1">
    <citation type="journal article" date="2009" name="Stand. Genomic Sci.">
        <title>Complete genome sequence of Rhodothermus marinus type strain (R-10).</title>
        <authorList>
            <person name="Nolan M."/>
            <person name="Tindall B.J."/>
            <person name="Pomrenke H."/>
            <person name="Lapidus A."/>
            <person name="Copeland A."/>
            <person name="Glavina Del Rio T."/>
            <person name="Lucas S."/>
            <person name="Chen F."/>
            <person name="Tice H."/>
            <person name="Cheng J.F."/>
            <person name="Saunders E."/>
            <person name="Han C."/>
            <person name="Bruce D."/>
            <person name="Goodwin L."/>
            <person name="Chain P."/>
            <person name="Pitluck S."/>
            <person name="Ovchinikova G."/>
            <person name="Pati A."/>
            <person name="Ivanova N."/>
            <person name="Mavromatis K."/>
            <person name="Chen A."/>
            <person name="Palaniappan K."/>
            <person name="Land M."/>
            <person name="Hauser L."/>
            <person name="Chang Y.J."/>
            <person name="Jeffries C.D."/>
            <person name="Brettin T."/>
            <person name="Goker M."/>
            <person name="Bristow J."/>
            <person name="Eisen J.A."/>
            <person name="Markowitz V."/>
            <person name="Hugenholtz P."/>
            <person name="Kyrpides N.C."/>
            <person name="Klenk H.P."/>
            <person name="Detter J.C."/>
        </authorList>
    </citation>
    <scope>NUCLEOTIDE SEQUENCE [LARGE SCALE GENOMIC DNA]</scope>
    <source>
        <strain evidence="2">ATCC 43812 / DSM 4252 / R-10</strain>
    </source>
</reference>
<dbReference type="AlphaFoldDB" id="D0MD35"/>
<proteinExistence type="predicted"/>
<dbReference type="HOGENOM" id="CLU_1320082_0_0_10"/>
<keyword evidence="2" id="KW-1185">Reference proteome</keyword>
<organism evidence="1 2">
    <name type="scientific">Rhodothermus marinus (strain ATCC 43812 / DSM 4252 / R-10)</name>
    <name type="common">Rhodothermus obamensis</name>
    <dbReference type="NCBI Taxonomy" id="518766"/>
    <lineage>
        <taxon>Bacteria</taxon>
        <taxon>Pseudomonadati</taxon>
        <taxon>Rhodothermota</taxon>
        <taxon>Rhodothermia</taxon>
        <taxon>Rhodothermales</taxon>
        <taxon>Rhodothermaceae</taxon>
        <taxon>Rhodothermus</taxon>
    </lineage>
</organism>
<evidence type="ECO:0000313" key="2">
    <source>
        <dbReference type="Proteomes" id="UP000002221"/>
    </source>
</evidence>
<name>D0MD35_RHOM4</name>
<dbReference type="RefSeq" id="WP_012844558.1">
    <property type="nucleotide sequence ID" value="NC_013501.1"/>
</dbReference>
<accession>D0MD35</accession>
<evidence type="ECO:0000313" key="1">
    <source>
        <dbReference type="EMBL" id="ACY48947.1"/>
    </source>
</evidence>